<proteinExistence type="predicted"/>
<keyword evidence="3" id="KW-1185">Reference proteome</keyword>
<keyword evidence="1" id="KW-0732">Signal</keyword>
<evidence type="ECO:0000256" key="1">
    <source>
        <dbReference type="SAM" id="SignalP"/>
    </source>
</evidence>
<dbReference type="AlphaFoldDB" id="A0A8J2LHT3"/>
<sequence>MKKALIKFWLLVLATLTTLGRYWSVPATVAEASATGWELDDEEKGCHNFGKYSGYRWVEKNNTAIGLLFNWEGDLCGVQMLVDYDIFKGDDNSYKFYVEPMYQVSSVGRKLFWTLTAYFCHPRTICDEKTSASEDRFVKTLYYQNGVTPDDQYLLEVPYARTDAVEAGWFDEHCFDGMGYHNFWYVREFKVYNCTRFLPTLLVFDNYGYRQGFGFWVMGQVENISDRLEEPPGWIVKIVMGDDTPDCMINNGTTTIHFFSIDDPANFKCSS</sequence>
<accession>A0A8J2LHT3</accession>
<feature type="signal peptide" evidence="1">
    <location>
        <begin position="1"/>
        <end position="20"/>
    </location>
</feature>
<evidence type="ECO:0000313" key="3">
    <source>
        <dbReference type="Proteomes" id="UP000708208"/>
    </source>
</evidence>
<dbReference type="Proteomes" id="UP000708208">
    <property type="component" value="Unassembled WGS sequence"/>
</dbReference>
<organism evidence="2 3">
    <name type="scientific">Allacma fusca</name>
    <dbReference type="NCBI Taxonomy" id="39272"/>
    <lineage>
        <taxon>Eukaryota</taxon>
        <taxon>Metazoa</taxon>
        <taxon>Ecdysozoa</taxon>
        <taxon>Arthropoda</taxon>
        <taxon>Hexapoda</taxon>
        <taxon>Collembola</taxon>
        <taxon>Symphypleona</taxon>
        <taxon>Sminthuridae</taxon>
        <taxon>Allacma</taxon>
    </lineage>
</organism>
<reference evidence="2" key="1">
    <citation type="submission" date="2021-06" db="EMBL/GenBank/DDBJ databases">
        <authorList>
            <person name="Hodson N. C."/>
            <person name="Mongue J. A."/>
            <person name="Jaron S. K."/>
        </authorList>
    </citation>
    <scope>NUCLEOTIDE SEQUENCE</scope>
</reference>
<dbReference type="OrthoDB" id="7771330at2759"/>
<gene>
    <name evidence="2" type="ORF">AFUS01_LOCUS45870</name>
</gene>
<evidence type="ECO:0000313" key="2">
    <source>
        <dbReference type="EMBL" id="CAG7836642.1"/>
    </source>
</evidence>
<feature type="chain" id="PRO_5035281001" evidence="1">
    <location>
        <begin position="21"/>
        <end position="271"/>
    </location>
</feature>
<name>A0A8J2LHT3_9HEXA</name>
<comment type="caution">
    <text evidence="2">The sequence shown here is derived from an EMBL/GenBank/DDBJ whole genome shotgun (WGS) entry which is preliminary data.</text>
</comment>
<protein>
    <submittedName>
        <fullName evidence="2">Uncharacterized protein</fullName>
    </submittedName>
</protein>
<dbReference type="EMBL" id="CAJVCH010571108">
    <property type="protein sequence ID" value="CAG7836642.1"/>
    <property type="molecule type" value="Genomic_DNA"/>
</dbReference>